<evidence type="ECO:0000313" key="5">
    <source>
        <dbReference type="Proteomes" id="UP000013520"/>
    </source>
</evidence>
<dbReference type="GO" id="GO:0006749">
    <property type="term" value="P:glutathione metabolic process"/>
    <property type="evidence" value="ECO:0007669"/>
    <property type="project" value="TreeGrafter"/>
</dbReference>
<protein>
    <submittedName>
        <fullName evidence="4">N-methylhydantoinase A/acetone carboxylase, beta subunit</fullName>
    </submittedName>
</protein>
<keyword evidence="5" id="KW-1185">Reference proteome</keyword>
<dbReference type="AlphaFoldDB" id="R4KHX1"/>
<dbReference type="InterPro" id="IPR045079">
    <property type="entry name" value="Oxoprolinase-like"/>
</dbReference>
<proteinExistence type="predicted"/>
<dbReference type="InterPro" id="IPR008040">
    <property type="entry name" value="Hydant_A_N"/>
</dbReference>
<dbReference type="PANTHER" id="PTHR11365:SF23">
    <property type="entry name" value="HYPOTHETICAL 5-OXOPROLINASE (EUROFUNG)-RELATED"/>
    <property type="match status" value="1"/>
</dbReference>
<dbReference type="STRING" id="767817.Desgi_2808"/>
<dbReference type="PANTHER" id="PTHR11365">
    <property type="entry name" value="5-OXOPROLINASE RELATED"/>
    <property type="match status" value="1"/>
</dbReference>
<gene>
    <name evidence="4" type="ORF">Desgi_2808</name>
</gene>
<feature type="domain" description="Acetophenone carboxylase-like C-terminal" evidence="3">
    <location>
        <begin position="515"/>
        <end position="690"/>
    </location>
</feature>
<evidence type="ECO:0000259" key="2">
    <source>
        <dbReference type="Pfam" id="PF05378"/>
    </source>
</evidence>
<feature type="domain" description="Hydantoinase A/oxoprolinase" evidence="1">
    <location>
        <begin position="211"/>
        <end position="498"/>
    </location>
</feature>
<evidence type="ECO:0000313" key="4">
    <source>
        <dbReference type="EMBL" id="AGL02209.1"/>
    </source>
</evidence>
<dbReference type="eggNOG" id="COG0145">
    <property type="taxonomic scope" value="Bacteria"/>
</dbReference>
<dbReference type="RefSeq" id="WP_006523608.1">
    <property type="nucleotide sequence ID" value="NC_021184.1"/>
</dbReference>
<dbReference type="InterPro" id="IPR002821">
    <property type="entry name" value="Hydantoinase_A"/>
</dbReference>
<dbReference type="GO" id="GO:0017168">
    <property type="term" value="F:5-oxoprolinase (ATP-hydrolyzing) activity"/>
    <property type="evidence" value="ECO:0007669"/>
    <property type="project" value="TreeGrafter"/>
</dbReference>
<accession>R4KHX1</accession>
<evidence type="ECO:0000259" key="1">
    <source>
        <dbReference type="Pfam" id="PF01968"/>
    </source>
</evidence>
<dbReference type="SUPFAM" id="SSF53067">
    <property type="entry name" value="Actin-like ATPase domain"/>
    <property type="match status" value="1"/>
</dbReference>
<dbReference type="Pfam" id="PF01968">
    <property type="entry name" value="Hydantoinase_A"/>
    <property type="match status" value="1"/>
</dbReference>
<sequence length="699" mass="77588">MAKYVCIDIGGTFTDASILDENGDINVFKSLTTHDNYLDGMIDVLNVAAEYYNETLEEFLHSCSPFNDGSLTHGSTIATNAVLERKVAKVGMICTKGFRDVLLFRDGPIKNPFDFQLDYPEPYIPRYRILPVTERINSEGKIDIPLDENEVRQVIEQFKKWNVQAIAICLLWSVVNPIHEDRIRDIILEEWPEVNIVRSSVVNPCIREYRRWVSAAMDASLSPLISKYTMEINQKFKKLGLQGEVGMLNSSGGIVTADELVYRPLYAIDSGPAMAPVTGKTYVESDLAEENIVVFDMGGTSFDVSCIIEGVISVSRETKIGDEVPGISRIDVNSIGSGGGSIAWVDPGGMIRVGPHSAGSAPGPACYDKGGIYPTVTDANVVLGYMEADYFNAGRMCLNPELAEKAIYEYIAKPLGLDLNEAAFTVWSTVNANMITAIKEITIQQGIDPREFVAVAGGGACGVHAIPLAEGLNMKKILIPKTAGALSAVGGIFSDVVSEFSKSFYTETRDFDFQGVNEVIKSLYAEAIEFFDRNNILEGKRVLEFYVEGRYPYQVWEIPVALDSDVFNEYGELDQEGINKLVEKFHEEHEMVFAVKEPEAYVECIFWRVKAIGKRTVVAELKENTKQRERPARDALKGTKKAYFRDLGGMVDTNVYLGQELRYGNKIEGPAIIVEPTTTIIIYPGYELLVTKLNNYFIS</sequence>
<evidence type="ECO:0000259" key="3">
    <source>
        <dbReference type="Pfam" id="PF19278"/>
    </source>
</evidence>
<dbReference type="Proteomes" id="UP000013520">
    <property type="component" value="Chromosome"/>
</dbReference>
<dbReference type="Pfam" id="PF05378">
    <property type="entry name" value="Hydant_A_N"/>
    <property type="match status" value="1"/>
</dbReference>
<dbReference type="InterPro" id="IPR049517">
    <property type="entry name" value="ACX-like_C"/>
</dbReference>
<dbReference type="HOGENOM" id="CLU_002157_1_2_9"/>
<reference evidence="4 5" key="1">
    <citation type="submission" date="2012-01" db="EMBL/GenBank/DDBJ databases">
        <title>Complete sequence of Desulfotomaculum gibsoniae DSM 7213.</title>
        <authorList>
            <consortium name="US DOE Joint Genome Institute"/>
            <person name="Lucas S."/>
            <person name="Han J."/>
            <person name="Lapidus A."/>
            <person name="Cheng J.-F."/>
            <person name="Goodwin L."/>
            <person name="Pitluck S."/>
            <person name="Peters L."/>
            <person name="Ovchinnikova G."/>
            <person name="Teshima H."/>
            <person name="Detter J.C."/>
            <person name="Han C."/>
            <person name="Tapia R."/>
            <person name="Land M."/>
            <person name="Hauser L."/>
            <person name="Kyrpides N."/>
            <person name="Ivanova N."/>
            <person name="Pagani I."/>
            <person name="Parshina S."/>
            <person name="Plugge C."/>
            <person name="Muyzer G."/>
            <person name="Kuever J."/>
            <person name="Ivanova A."/>
            <person name="Nazina T."/>
            <person name="Klenk H.-P."/>
            <person name="Brambilla E."/>
            <person name="Spring S."/>
            <person name="Stams A.F."/>
            <person name="Woyke T."/>
        </authorList>
    </citation>
    <scope>NUCLEOTIDE SEQUENCE [LARGE SCALE GENOMIC DNA]</scope>
    <source>
        <strain evidence="4 5">DSM 7213</strain>
    </source>
</reference>
<dbReference type="GO" id="GO:0005829">
    <property type="term" value="C:cytosol"/>
    <property type="evidence" value="ECO:0007669"/>
    <property type="project" value="TreeGrafter"/>
</dbReference>
<dbReference type="KEGG" id="dgi:Desgi_2808"/>
<dbReference type="Pfam" id="PF19278">
    <property type="entry name" value="Hydant_A_C"/>
    <property type="match status" value="1"/>
</dbReference>
<dbReference type="EMBL" id="CP003273">
    <property type="protein sequence ID" value="AGL02209.1"/>
    <property type="molecule type" value="Genomic_DNA"/>
</dbReference>
<feature type="domain" description="Hydantoinase/oxoprolinase N-terminal" evidence="2">
    <location>
        <begin position="5"/>
        <end position="190"/>
    </location>
</feature>
<dbReference type="OrthoDB" id="9768323at2"/>
<name>R4KHX1_9FIRM</name>
<organism evidence="4 5">
    <name type="scientific">Desulfoscipio gibsoniae DSM 7213</name>
    <dbReference type="NCBI Taxonomy" id="767817"/>
    <lineage>
        <taxon>Bacteria</taxon>
        <taxon>Bacillati</taxon>
        <taxon>Bacillota</taxon>
        <taxon>Clostridia</taxon>
        <taxon>Eubacteriales</taxon>
        <taxon>Desulfallaceae</taxon>
        <taxon>Desulfoscipio</taxon>
    </lineage>
</organism>
<dbReference type="InterPro" id="IPR043129">
    <property type="entry name" value="ATPase_NBD"/>
</dbReference>